<dbReference type="GO" id="GO:0004775">
    <property type="term" value="F:succinate-CoA ligase (ADP-forming) activity"/>
    <property type="evidence" value="ECO:0007669"/>
    <property type="project" value="UniProtKB-EC"/>
</dbReference>
<protein>
    <submittedName>
        <fullName evidence="2">Succinyl-CoA ligase (ADP-forming) subunit alpha</fullName>
        <ecNumber evidence="2">6.2.1.5</ecNumber>
    </submittedName>
</protein>
<dbReference type="SUPFAM" id="SSF51735">
    <property type="entry name" value="NAD(P)-binding Rossmann-fold domains"/>
    <property type="match status" value="1"/>
</dbReference>
<dbReference type="PANTHER" id="PTHR42793">
    <property type="entry name" value="COA BINDING DOMAIN CONTAINING PROTEIN"/>
    <property type="match status" value="1"/>
</dbReference>
<name>A0A485M4E1_9ZZZZ</name>
<sequence>MDFQRLLYPKTLAVIGVSKHNDMHPANVIYYKNLLRYPVTTYAVNPKAGLLKGQHAYRNVKEIPEKIDLAVIVSRADNVPSIMEDCIEAEVGGAVIVSGGFSEVGRTDLQERIIAIAKEGSFPFIGPNCLGILTPNNVDTFFFPSERVVTPDEGNVALISQSGGVLVDQTIRCRTEGVGISAAISIGNKAHLKEADLIEYLGDDPKTKVIGFYIEGFGKGEGKRFLEAASKSKKPIVVMKPGKSPIASKAISSHTASMAGDHSVLSSIFKQHGIVEASNPEELLHFSEALSRFSQPVKGNVGIITVSGGHGVIASDMCSEMKLKIPAFTPEQQEKIRSGVSSTAKDIATYTNPVDLTGSAIDNDVVAAAMEIGMIDSIDCILVLLLPYVPGVTMDLGAMLAHVYARTRKPIIAYVPRVEKYQMLIEGFEMNGLPVAHTLEGAVQMASALMRYHKAL</sequence>
<dbReference type="InterPro" id="IPR003781">
    <property type="entry name" value="CoA-bd"/>
</dbReference>
<evidence type="ECO:0000313" key="2">
    <source>
        <dbReference type="EMBL" id="VFU17848.1"/>
    </source>
</evidence>
<dbReference type="Pfam" id="PF13380">
    <property type="entry name" value="CoA_binding_2"/>
    <property type="match status" value="1"/>
</dbReference>
<keyword evidence="2" id="KW-0436">Ligase</keyword>
<dbReference type="PANTHER" id="PTHR42793:SF1">
    <property type="entry name" value="PEPTIDYL-LYSINE N-ACETYLTRANSFERASE PATZ"/>
    <property type="match status" value="1"/>
</dbReference>
<dbReference type="Pfam" id="PF13607">
    <property type="entry name" value="Succ_CoA_lig"/>
    <property type="match status" value="1"/>
</dbReference>
<reference evidence="2" key="1">
    <citation type="submission" date="2019-03" db="EMBL/GenBank/DDBJ databases">
        <authorList>
            <person name="Hao L."/>
        </authorList>
    </citation>
    <scope>NUCLEOTIDE SEQUENCE</scope>
</reference>
<proteinExistence type="predicted"/>
<accession>A0A485M4E1</accession>
<feature type="domain" description="CoA-binding" evidence="1">
    <location>
        <begin position="6"/>
        <end position="101"/>
    </location>
</feature>
<dbReference type="InterPro" id="IPR016102">
    <property type="entry name" value="Succinyl-CoA_synth-like"/>
</dbReference>
<gene>
    <name evidence="2" type="primary">sucD</name>
    <name evidence="2" type="ORF">SCFA_730001</name>
</gene>
<dbReference type="EC" id="6.2.1.5" evidence="2"/>
<dbReference type="SMART" id="SM00881">
    <property type="entry name" value="CoA_binding"/>
    <property type="match status" value="1"/>
</dbReference>
<dbReference type="InterPro" id="IPR032875">
    <property type="entry name" value="Succ_CoA_lig_flav_dom"/>
</dbReference>
<dbReference type="EMBL" id="CAADRM010000140">
    <property type="protein sequence ID" value="VFU17848.1"/>
    <property type="molecule type" value="Genomic_DNA"/>
</dbReference>
<evidence type="ECO:0000259" key="1">
    <source>
        <dbReference type="SMART" id="SM00881"/>
    </source>
</evidence>
<organism evidence="2">
    <name type="scientific">anaerobic digester metagenome</name>
    <dbReference type="NCBI Taxonomy" id="1263854"/>
    <lineage>
        <taxon>unclassified sequences</taxon>
        <taxon>metagenomes</taxon>
        <taxon>ecological metagenomes</taxon>
    </lineage>
</organism>
<dbReference type="InterPro" id="IPR036291">
    <property type="entry name" value="NAD(P)-bd_dom_sf"/>
</dbReference>
<dbReference type="Gene3D" id="3.40.50.261">
    <property type="entry name" value="Succinyl-CoA synthetase domains"/>
    <property type="match status" value="2"/>
</dbReference>
<dbReference type="AlphaFoldDB" id="A0A485M4E1"/>
<dbReference type="SUPFAM" id="SSF52210">
    <property type="entry name" value="Succinyl-CoA synthetase domains"/>
    <property type="match status" value="2"/>
</dbReference>
<dbReference type="Gene3D" id="3.40.50.720">
    <property type="entry name" value="NAD(P)-binding Rossmann-like Domain"/>
    <property type="match status" value="1"/>
</dbReference>